<feature type="region of interest" description="Disordered" evidence="3">
    <location>
        <begin position="60"/>
        <end position="88"/>
    </location>
</feature>
<evidence type="ECO:0000256" key="2">
    <source>
        <dbReference type="ARBA" id="ARBA00022679"/>
    </source>
</evidence>
<evidence type="ECO:0000313" key="4">
    <source>
        <dbReference type="EMBL" id="CZT01758.1"/>
    </source>
</evidence>
<dbReference type="InParanoid" id="A0A1E1KUC5"/>
<dbReference type="Proteomes" id="UP000178129">
    <property type="component" value="Unassembled WGS sequence"/>
</dbReference>
<dbReference type="Gene3D" id="3.40.50.10540">
    <property type="entry name" value="Crotonobetainyl-coa:carnitine coa-transferase, domain 1"/>
    <property type="match status" value="1"/>
</dbReference>
<dbReference type="STRING" id="914237.A0A1E1KUC5"/>
<comment type="caution">
    <text evidence="4">The sequence shown here is derived from an EMBL/GenBank/DDBJ whole genome shotgun (WGS) entry which is preliminary data.</text>
</comment>
<dbReference type="AlphaFoldDB" id="A0A1E1KUC5"/>
<accession>A0A1E1KUC5</accession>
<organism evidence="4 5">
    <name type="scientific">Rhynchosporium graminicola</name>
    <dbReference type="NCBI Taxonomy" id="2792576"/>
    <lineage>
        <taxon>Eukaryota</taxon>
        <taxon>Fungi</taxon>
        <taxon>Dikarya</taxon>
        <taxon>Ascomycota</taxon>
        <taxon>Pezizomycotina</taxon>
        <taxon>Leotiomycetes</taxon>
        <taxon>Helotiales</taxon>
        <taxon>Ploettnerulaceae</taxon>
        <taxon>Rhynchosporium</taxon>
    </lineage>
</organism>
<evidence type="ECO:0000313" key="5">
    <source>
        <dbReference type="Proteomes" id="UP000178129"/>
    </source>
</evidence>
<keyword evidence="5" id="KW-1185">Reference proteome</keyword>
<comment type="similarity">
    <text evidence="1">Belongs to the CoA-transferase III family.</text>
</comment>
<dbReference type="InterPro" id="IPR023606">
    <property type="entry name" value="CoA-Trfase_III_dom_1_sf"/>
</dbReference>
<dbReference type="InterPro" id="IPR044855">
    <property type="entry name" value="CoA-Trfase_III_dom3_sf"/>
</dbReference>
<name>A0A1E1KUC5_9HELO</name>
<sequence length="475" mass="52688">MRSRCLSSIHRIARGKWILGCQAARSTNISLAQRITFSTSSTDRSEESKKDQQQRHKHFIYENRSQQNARQPESKNSPSTSSVPQPRPLDGVTVIALEQVIAGPYCTRQLAEMGARVVKIERPGQGDFARGYDTRAGGLSSHFAWTNRSKQSLALDIKNPEDLALLKKLITKADVFLQNLAPGAADRLGLGYEALKETNERLIVCDISGYGADGPYKDKKAYDLLIQAEAGMLSITGTEETPSKVGASIADIAAGMYAFSSIMAALLVRAKTGKGCRIDVSMLECMVEWMGYPLYYSYDGASPPPRAGASHATIYPYGPFQARDATIMLGLQNEREWSSFCTKVLQNSSLISDPRFSSADLRSENRTQLKQIIESVFSRMTAEEVVQRLDEAAIGNAKVNDMHAVWEHPQLRERKRWKEIKTEKGTLKVSIPPAIPSNVEPIIGPVPRVGAHNEKIMRELEEGSFGKKHYQNPRI</sequence>
<dbReference type="PANTHER" id="PTHR48207">
    <property type="entry name" value="SUCCINATE--HYDROXYMETHYLGLUTARATE COA-TRANSFERASE"/>
    <property type="match status" value="1"/>
</dbReference>
<dbReference type="InterPro" id="IPR003673">
    <property type="entry name" value="CoA-Trfase_fam_III"/>
</dbReference>
<dbReference type="GO" id="GO:0008410">
    <property type="term" value="F:CoA-transferase activity"/>
    <property type="evidence" value="ECO:0007669"/>
    <property type="project" value="TreeGrafter"/>
</dbReference>
<dbReference type="PANTHER" id="PTHR48207:SF3">
    <property type="entry name" value="SUCCINATE--HYDROXYMETHYLGLUTARATE COA-TRANSFERASE"/>
    <property type="match status" value="1"/>
</dbReference>
<feature type="compositionally biased region" description="Polar residues" evidence="3">
    <location>
        <begin position="63"/>
        <end position="84"/>
    </location>
</feature>
<evidence type="ECO:0000256" key="3">
    <source>
        <dbReference type="SAM" id="MobiDB-lite"/>
    </source>
</evidence>
<evidence type="ECO:0000256" key="1">
    <source>
        <dbReference type="ARBA" id="ARBA00008383"/>
    </source>
</evidence>
<proteinExistence type="inferred from homology"/>
<protein>
    <submittedName>
        <fullName evidence="4">Related to acyl-CoA transferases/carnitine dehydratase</fullName>
    </submittedName>
</protein>
<dbReference type="InterPro" id="IPR050483">
    <property type="entry name" value="CoA-transferase_III_domain"/>
</dbReference>
<dbReference type="Pfam" id="PF02515">
    <property type="entry name" value="CoA_transf_3"/>
    <property type="match status" value="1"/>
</dbReference>
<reference evidence="5" key="1">
    <citation type="submission" date="2016-03" db="EMBL/GenBank/DDBJ databases">
        <authorList>
            <person name="Ploux O."/>
        </authorList>
    </citation>
    <scope>NUCLEOTIDE SEQUENCE [LARGE SCALE GENOMIC DNA]</scope>
    <source>
        <strain evidence="5">UK7</strain>
    </source>
</reference>
<dbReference type="Gene3D" id="3.30.1540.10">
    <property type="entry name" value="formyl-coa transferase, domain 3"/>
    <property type="match status" value="1"/>
</dbReference>
<dbReference type="EMBL" id="FJUW01000023">
    <property type="protein sequence ID" value="CZT01758.1"/>
    <property type="molecule type" value="Genomic_DNA"/>
</dbReference>
<dbReference type="SUPFAM" id="SSF89796">
    <property type="entry name" value="CoA-transferase family III (CaiB/BaiF)"/>
    <property type="match status" value="1"/>
</dbReference>
<keyword evidence="2 4" id="KW-0808">Transferase</keyword>
<gene>
    <name evidence="4" type="ORF">RCO7_01957</name>
</gene>